<keyword evidence="1" id="KW-0255">Endonuclease</keyword>
<reference evidence="1 2" key="1">
    <citation type="submission" date="2018-03" db="EMBL/GenBank/DDBJ databases">
        <title>Aeromonas veronii whole genome sequencing and analysis.</title>
        <authorList>
            <person name="Xie H."/>
            <person name="Liu T."/>
            <person name="Wang K."/>
        </authorList>
    </citation>
    <scope>NUCLEOTIDE SEQUENCE [LARGE SCALE GENOMIC DNA]</scope>
    <source>
        <strain evidence="1 2">XH.VA.1</strain>
    </source>
</reference>
<name>A0A2T4N0S0_AERVE</name>
<dbReference type="Proteomes" id="UP000241986">
    <property type="component" value="Unassembled WGS sequence"/>
</dbReference>
<keyword evidence="1" id="KW-0540">Nuclease</keyword>
<accession>A0A2T4N0S0</accession>
<protein>
    <submittedName>
        <fullName evidence="1">Endonuclease</fullName>
    </submittedName>
</protein>
<gene>
    <name evidence="1" type="ORF">DAA48_14245</name>
</gene>
<keyword evidence="1" id="KW-0378">Hydrolase</keyword>
<organism evidence="1 2">
    <name type="scientific">Aeromonas veronii</name>
    <dbReference type="NCBI Taxonomy" id="654"/>
    <lineage>
        <taxon>Bacteria</taxon>
        <taxon>Pseudomonadati</taxon>
        <taxon>Pseudomonadota</taxon>
        <taxon>Gammaproteobacteria</taxon>
        <taxon>Aeromonadales</taxon>
        <taxon>Aeromonadaceae</taxon>
        <taxon>Aeromonas</taxon>
    </lineage>
</organism>
<comment type="caution">
    <text evidence="1">The sequence shown here is derived from an EMBL/GenBank/DDBJ whole genome shotgun (WGS) entry which is preliminary data.</text>
</comment>
<sequence length="215" mass="24498">MYRRHLKHSRVKNLFKFVSAKMNTVFTVESALEFDTCFHLEYSPSVKFYEAQPEGFYYEFAGRQCPYTPDFRLVDQNDSVSFLEIKPSNKVAEPDFLHRFPLKQQRAIELSSPLKLVTEKQIRIDPILGNLKLLHRYSGFQSFTPLHMQLLGLVQKLGRVSLLRLSDSIDAPPEEVLASVLSLIARGIMQSDLTVQEIGISTLVWASGHSGIDHG</sequence>
<dbReference type="EMBL" id="PZKL01000034">
    <property type="protein sequence ID" value="PTH80428.1"/>
    <property type="molecule type" value="Genomic_DNA"/>
</dbReference>
<evidence type="ECO:0000313" key="1">
    <source>
        <dbReference type="EMBL" id="PTH80428.1"/>
    </source>
</evidence>
<proteinExistence type="predicted"/>
<dbReference type="RefSeq" id="WP_107683714.1">
    <property type="nucleotide sequence ID" value="NZ_CP028133.1"/>
</dbReference>
<dbReference type="GO" id="GO:0004519">
    <property type="term" value="F:endonuclease activity"/>
    <property type="evidence" value="ECO:0007669"/>
    <property type="project" value="UniProtKB-KW"/>
</dbReference>
<evidence type="ECO:0000313" key="2">
    <source>
        <dbReference type="Proteomes" id="UP000241986"/>
    </source>
</evidence>
<dbReference type="AlphaFoldDB" id="A0A2T4N0S0"/>